<proteinExistence type="predicted"/>
<sequence>SLAGAARRYQRLKPPQQGKPGREAAQCRIFPKIIPSAS</sequence>
<organism evidence="2 3">
    <name type="scientific">Trifolium medium</name>
    <dbReference type="NCBI Taxonomy" id="97028"/>
    <lineage>
        <taxon>Eukaryota</taxon>
        <taxon>Viridiplantae</taxon>
        <taxon>Streptophyta</taxon>
        <taxon>Embryophyta</taxon>
        <taxon>Tracheophyta</taxon>
        <taxon>Spermatophyta</taxon>
        <taxon>Magnoliopsida</taxon>
        <taxon>eudicotyledons</taxon>
        <taxon>Gunneridae</taxon>
        <taxon>Pentapetalae</taxon>
        <taxon>rosids</taxon>
        <taxon>fabids</taxon>
        <taxon>Fabales</taxon>
        <taxon>Fabaceae</taxon>
        <taxon>Papilionoideae</taxon>
        <taxon>50 kb inversion clade</taxon>
        <taxon>NPAAA clade</taxon>
        <taxon>Hologalegina</taxon>
        <taxon>IRL clade</taxon>
        <taxon>Trifolieae</taxon>
        <taxon>Trifolium</taxon>
    </lineage>
</organism>
<protein>
    <submittedName>
        <fullName evidence="2">Uncharacterized protein</fullName>
    </submittedName>
</protein>
<evidence type="ECO:0000313" key="3">
    <source>
        <dbReference type="Proteomes" id="UP000265520"/>
    </source>
</evidence>
<feature type="non-terminal residue" evidence="2">
    <location>
        <position position="1"/>
    </location>
</feature>
<feature type="region of interest" description="Disordered" evidence="1">
    <location>
        <begin position="1"/>
        <end position="27"/>
    </location>
</feature>
<evidence type="ECO:0000256" key="1">
    <source>
        <dbReference type="SAM" id="MobiDB-lite"/>
    </source>
</evidence>
<dbReference type="Proteomes" id="UP000265520">
    <property type="component" value="Unassembled WGS sequence"/>
</dbReference>
<dbReference type="AlphaFoldDB" id="A0A392U9G8"/>
<accession>A0A392U9G8</accession>
<reference evidence="2 3" key="1">
    <citation type="journal article" date="2018" name="Front. Plant Sci.">
        <title>Red Clover (Trifolium pratense) and Zigzag Clover (T. medium) - A Picture of Genomic Similarities and Differences.</title>
        <authorList>
            <person name="Dluhosova J."/>
            <person name="Istvanek J."/>
            <person name="Nedelnik J."/>
            <person name="Repkova J."/>
        </authorList>
    </citation>
    <scope>NUCLEOTIDE SEQUENCE [LARGE SCALE GENOMIC DNA]</scope>
    <source>
        <strain evidence="3">cv. 10/8</strain>
        <tissue evidence="2">Leaf</tissue>
    </source>
</reference>
<keyword evidence="3" id="KW-1185">Reference proteome</keyword>
<evidence type="ECO:0000313" key="2">
    <source>
        <dbReference type="EMBL" id="MCI70022.1"/>
    </source>
</evidence>
<name>A0A392U9G8_9FABA</name>
<comment type="caution">
    <text evidence="2">The sequence shown here is derived from an EMBL/GenBank/DDBJ whole genome shotgun (WGS) entry which is preliminary data.</text>
</comment>
<dbReference type="EMBL" id="LXQA010767271">
    <property type="protein sequence ID" value="MCI70022.1"/>
    <property type="molecule type" value="Genomic_DNA"/>
</dbReference>